<evidence type="ECO:0000313" key="2">
    <source>
        <dbReference type="Proteomes" id="UP000552709"/>
    </source>
</evidence>
<name>A0A7W8NBY7_9DEIO</name>
<sequence length="90" mass="10369">MRDALQQAYDDRESRHEADTLDAEIQSKFARGDLRNDNVFEDSQAAVALNTLLDLFFPFEMLKVTEGYRVMELFQIEASRLLDVLHSVTS</sequence>
<reference evidence="1 2" key="1">
    <citation type="submission" date="2020-08" db="EMBL/GenBank/DDBJ databases">
        <title>Genomic Encyclopedia of Type Strains, Phase IV (KMG-IV): sequencing the most valuable type-strain genomes for metagenomic binning, comparative biology and taxonomic classification.</title>
        <authorList>
            <person name="Goeker M."/>
        </authorList>
    </citation>
    <scope>NUCLEOTIDE SEQUENCE [LARGE SCALE GENOMIC DNA]</scope>
    <source>
        <strain evidence="1 2">DSM 27939</strain>
    </source>
</reference>
<protein>
    <submittedName>
        <fullName evidence="1">Uncharacterized protein</fullName>
    </submittedName>
</protein>
<proteinExistence type="predicted"/>
<dbReference type="AlphaFoldDB" id="A0A7W8NBY7"/>
<gene>
    <name evidence="1" type="ORF">HNQ08_000705</name>
</gene>
<keyword evidence="2" id="KW-1185">Reference proteome</keyword>
<evidence type="ECO:0000313" key="1">
    <source>
        <dbReference type="EMBL" id="MBB5361634.1"/>
    </source>
</evidence>
<comment type="caution">
    <text evidence="1">The sequence shown here is derived from an EMBL/GenBank/DDBJ whole genome shotgun (WGS) entry which is preliminary data.</text>
</comment>
<organism evidence="1 2">
    <name type="scientific">Deinococcus humi</name>
    <dbReference type="NCBI Taxonomy" id="662880"/>
    <lineage>
        <taxon>Bacteria</taxon>
        <taxon>Thermotogati</taxon>
        <taxon>Deinococcota</taxon>
        <taxon>Deinococci</taxon>
        <taxon>Deinococcales</taxon>
        <taxon>Deinococcaceae</taxon>
        <taxon>Deinococcus</taxon>
    </lineage>
</organism>
<dbReference type="Proteomes" id="UP000552709">
    <property type="component" value="Unassembled WGS sequence"/>
</dbReference>
<dbReference type="EMBL" id="JACHFL010000001">
    <property type="protein sequence ID" value="MBB5361634.1"/>
    <property type="molecule type" value="Genomic_DNA"/>
</dbReference>
<dbReference type="RefSeq" id="WP_184127679.1">
    <property type="nucleotide sequence ID" value="NZ_JACHFL010000001.1"/>
</dbReference>
<accession>A0A7W8NBY7</accession>